<evidence type="ECO:0000313" key="8">
    <source>
        <dbReference type="Proteomes" id="UP000198838"/>
    </source>
</evidence>
<evidence type="ECO:0000259" key="6">
    <source>
        <dbReference type="Pfam" id="PF06429"/>
    </source>
</evidence>
<evidence type="ECO:0000256" key="3">
    <source>
        <dbReference type="ARBA" id="ARBA00023143"/>
    </source>
</evidence>
<dbReference type="GO" id="GO:0009425">
    <property type="term" value="C:bacterial-type flagellum basal body"/>
    <property type="evidence" value="ECO:0007669"/>
    <property type="project" value="UniProtKB-SubCell"/>
</dbReference>
<reference evidence="7 8" key="1">
    <citation type="submission" date="2016-10" db="EMBL/GenBank/DDBJ databases">
        <authorList>
            <person name="de Groot N.N."/>
        </authorList>
    </citation>
    <scope>NUCLEOTIDE SEQUENCE [LARGE SCALE GENOMIC DNA]</scope>
    <source>
        <strain evidence="7 8">DSM 5522</strain>
    </source>
</reference>
<keyword evidence="7" id="KW-0969">Cilium</keyword>
<evidence type="ECO:0000256" key="2">
    <source>
        <dbReference type="ARBA" id="ARBA00009677"/>
    </source>
</evidence>
<dbReference type="RefSeq" id="WP_092873337.1">
    <property type="nucleotide sequence ID" value="NZ_FOJY01000015.1"/>
</dbReference>
<dbReference type="STRING" id="1120918.SAMN05216249_11542"/>
<accession>A0A1I0ZH70</accession>
<keyword evidence="7" id="KW-0282">Flagellum</keyword>
<dbReference type="InterPro" id="IPR001444">
    <property type="entry name" value="Flag_bb_rod_N"/>
</dbReference>
<name>A0A1I0ZH70_9FIRM</name>
<dbReference type="PANTHER" id="PTHR30435">
    <property type="entry name" value="FLAGELLAR PROTEIN"/>
    <property type="match status" value="1"/>
</dbReference>
<comment type="similarity">
    <text evidence="2 4">Belongs to the flagella basal body rod proteins family.</text>
</comment>
<dbReference type="Pfam" id="PF06429">
    <property type="entry name" value="Flg_bbr_C"/>
    <property type="match status" value="1"/>
</dbReference>
<dbReference type="Pfam" id="PF00460">
    <property type="entry name" value="Flg_bb_rod"/>
    <property type="match status" value="1"/>
</dbReference>
<dbReference type="NCBIfam" id="TIGR03506">
    <property type="entry name" value="FlgEFG_subfam"/>
    <property type="match status" value="1"/>
</dbReference>
<gene>
    <name evidence="7" type="ORF">SAMN05216249_11542</name>
</gene>
<proteinExistence type="inferred from homology"/>
<sequence length="682" mass="72917">MMRALYSGVSGLKTHQTKMDVIGNNIANVNTVGFKSTSVTFQELMYQTTQSASGAQTNGRGGVNAKQIGLGSTTGATKINITSEGATQTTGDGFDLKITNSDSFFIVSDGTNKYFTKAGSFYVDGAGNLCMTSSGYNVMGWQVDPETGEIQKDVVSALQIMNAKNMTSQPEATTNGYASGIMDKNDVEYSSTSGKIMTLSFYDALGFSYTAKFSVKSTDTDGEYSVELTDILDSNGKSIKDSLNASLLSDVVNFGSNNTTTKTELYSLVTGVTYDNVNKIYGKTVTAVEDVCSNDKGKMVKGLSYGNVTWISETAAPYKVEATGTGTLTKEDLEGEPYYLTYMTTNLDGSNYTTSPGGYYVQVDKTTGKTYIITNEARTVNDYKGANFTGRTEDYEIKTWDSMLGTTGAVVTEADTGVNITVTQEFTTDDDVKYDDATLTFTKEVTQAEAYGITEDPTTTYSYAVSPDGQAQVTTVTSFAGGTLVFDTDTGKFKNINGSDSMTLDFNTNYTDKAGTTKSLKNFSDVSIDFSAIKWLDNNGKSTVGLDPGLSTDDVSTGKGKMLGKMTGVSVSQDGKIYGAYDNGNTELLGQIAVAAFANPSGLEKIGDNLYSTTLNSGEFDGIGQEITSDGGKIVTGALEMSNVDLATEFTEMITTQRGYQANSRIITTSDTLLEELINLKR</sequence>
<keyword evidence="3 4" id="KW-0975">Bacterial flagellum</keyword>
<dbReference type="GO" id="GO:0071978">
    <property type="term" value="P:bacterial-type flagellum-dependent swarming motility"/>
    <property type="evidence" value="ECO:0007669"/>
    <property type="project" value="TreeGrafter"/>
</dbReference>
<dbReference type="GO" id="GO:0005829">
    <property type="term" value="C:cytosol"/>
    <property type="evidence" value="ECO:0007669"/>
    <property type="project" value="TreeGrafter"/>
</dbReference>
<dbReference type="GO" id="GO:0009424">
    <property type="term" value="C:bacterial-type flagellum hook"/>
    <property type="evidence" value="ECO:0007669"/>
    <property type="project" value="TreeGrafter"/>
</dbReference>
<dbReference type="EMBL" id="FOJY01000015">
    <property type="protein sequence ID" value="SFB25109.1"/>
    <property type="molecule type" value="Genomic_DNA"/>
</dbReference>
<dbReference type="OrthoDB" id="9804559at2"/>
<dbReference type="SUPFAM" id="SSF117143">
    <property type="entry name" value="Flagellar hook protein flgE"/>
    <property type="match status" value="2"/>
</dbReference>
<comment type="subcellular location">
    <subcellularLocation>
        <location evidence="1 4">Bacterial flagellum basal body</location>
    </subcellularLocation>
</comment>
<organism evidence="7 8">
    <name type="scientific">Acetitomaculum ruminis DSM 5522</name>
    <dbReference type="NCBI Taxonomy" id="1120918"/>
    <lineage>
        <taxon>Bacteria</taxon>
        <taxon>Bacillati</taxon>
        <taxon>Bacillota</taxon>
        <taxon>Clostridia</taxon>
        <taxon>Lachnospirales</taxon>
        <taxon>Lachnospiraceae</taxon>
        <taxon>Acetitomaculum</taxon>
    </lineage>
</organism>
<keyword evidence="8" id="KW-1185">Reference proteome</keyword>
<dbReference type="InterPro" id="IPR037925">
    <property type="entry name" value="FlgE/F/G-like"/>
</dbReference>
<feature type="domain" description="Flagellar basal body rod protein N-terminal" evidence="5">
    <location>
        <begin position="5"/>
        <end position="35"/>
    </location>
</feature>
<dbReference type="Proteomes" id="UP000198838">
    <property type="component" value="Unassembled WGS sequence"/>
</dbReference>
<protein>
    <recommendedName>
        <fullName evidence="4">Flagellar hook protein FlgE</fullName>
    </recommendedName>
</protein>
<dbReference type="AlphaFoldDB" id="A0A1I0ZH70"/>
<dbReference type="PROSITE" id="PS00588">
    <property type="entry name" value="FLAGELLA_BB_ROD"/>
    <property type="match status" value="1"/>
</dbReference>
<evidence type="ECO:0000313" key="7">
    <source>
        <dbReference type="EMBL" id="SFB25109.1"/>
    </source>
</evidence>
<evidence type="ECO:0000256" key="4">
    <source>
        <dbReference type="RuleBase" id="RU362116"/>
    </source>
</evidence>
<evidence type="ECO:0000256" key="1">
    <source>
        <dbReference type="ARBA" id="ARBA00004117"/>
    </source>
</evidence>
<comment type="function">
    <text evidence="4">A flexible structure which links the flagellar filament to the drive apparatus in the basal body.</text>
</comment>
<evidence type="ECO:0000259" key="5">
    <source>
        <dbReference type="Pfam" id="PF00460"/>
    </source>
</evidence>
<dbReference type="InterPro" id="IPR019776">
    <property type="entry name" value="Flagellar_basal_body_rod_CS"/>
</dbReference>
<dbReference type="InterPro" id="IPR010930">
    <property type="entry name" value="Flg_bb/hook_C_dom"/>
</dbReference>
<feature type="domain" description="Flagellar basal-body/hook protein C-terminal" evidence="6">
    <location>
        <begin position="636"/>
        <end position="680"/>
    </location>
</feature>
<dbReference type="InterPro" id="IPR020013">
    <property type="entry name" value="Flagellar_FlgE/F/G"/>
</dbReference>
<dbReference type="PANTHER" id="PTHR30435:SF1">
    <property type="entry name" value="FLAGELLAR HOOK PROTEIN FLGE"/>
    <property type="match status" value="1"/>
</dbReference>
<keyword evidence="7" id="KW-0966">Cell projection</keyword>